<dbReference type="EMBL" id="CASHTH010000351">
    <property type="protein sequence ID" value="CAI7998555.1"/>
    <property type="molecule type" value="Genomic_DNA"/>
</dbReference>
<accession>A0AA35VYR4</accession>
<organism evidence="1 2">
    <name type="scientific">Geodia barretti</name>
    <name type="common">Barrett's horny sponge</name>
    <dbReference type="NCBI Taxonomy" id="519541"/>
    <lineage>
        <taxon>Eukaryota</taxon>
        <taxon>Metazoa</taxon>
        <taxon>Porifera</taxon>
        <taxon>Demospongiae</taxon>
        <taxon>Heteroscleromorpha</taxon>
        <taxon>Tetractinellida</taxon>
        <taxon>Astrophorina</taxon>
        <taxon>Geodiidae</taxon>
        <taxon>Geodia</taxon>
    </lineage>
</organism>
<evidence type="ECO:0000313" key="2">
    <source>
        <dbReference type="Proteomes" id="UP001174909"/>
    </source>
</evidence>
<dbReference type="Gene3D" id="3.10.105.10">
    <property type="entry name" value="Dipeptide-binding Protein, Domain 3"/>
    <property type="match status" value="1"/>
</dbReference>
<gene>
    <name evidence="1" type="ORF">GBAR_LOCUS2474</name>
</gene>
<reference evidence="1" key="1">
    <citation type="submission" date="2023-03" db="EMBL/GenBank/DDBJ databases">
        <authorList>
            <person name="Steffen K."/>
            <person name="Cardenas P."/>
        </authorList>
    </citation>
    <scope>NUCLEOTIDE SEQUENCE</scope>
</reference>
<dbReference type="Proteomes" id="UP001174909">
    <property type="component" value="Unassembled WGS sequence"/>
</dbReference>
<evidence type="ECO:0000313" key="1">
    <source>
        <dbReference type="EMBL" id="CAI7998555.1"/>
    </source>
</evidence>
<sequence>MPGLPETIEVAQTVAQSFQDIGIDAKLVEVEFARALDAFRGRTTPHFILPVRQTIRQINANARIYYYTGSIDPEPGRPNGGVAYIEHQLYDDVYEALLRRTDPAERHRLAQEMGDHIYDNYRTIPIVNVRATLVVNPDEVAEYKFGSLTGVFGHLEYAKSAR</sequence>
<dbReference type="SUPFAM" id="SSF53850">
    <property type="entry name" value="Periplasmic binding protein-like II"/>
    <property type="match status" value="1"/>
</dbReference>
<dbReference type="AlphaFoldDB" id="A0AA35VYR4"/>
<name>A0AA35VYR4_GEOBA</name>
<protein>
    <recommendedName>
        <fullName evidence="3">Solute-binding protein family 5 domain-containing protein</fullName>
    </recommendedName>
</protein>
<comment type="caution">
    <text evidence="1">The sequence shown here is derived from an EMBL/GenBank/DDBJ whole genome shotgun (WGS) entry which is preliminary data.</text>
</comment>
<evidence type="ECO:0008006" key="3">
    <source>
        <dbReference type="Google" id="ProtNLM"/>
    </source>
</evidence>
<keyword evidence="2" id="KW-1185">Reference proteome</keyword>
<proteinExistence type="predicted"/>